<dbReference type="Gene3D" id="1.10.10.10">
    <property type="entry name" value="Winged helix-like DNA-binding domain superfamily/Winged helix DNA-binding domain"/>
    <property type="match status" value="1"/>
</dbReference>
<dbReference type="STRING" id="1188252.A1QC_11030"/>
<dbReference type="InterPro" id="IPR036390">
    <property type="entry name" value="WH_DNA-bd_sf"/>
</dbReference>
<evidence type="ECO:0000313" key="3">
    <source>
        <dbReference type="Proteomes" id="UP000094070"/>
    </source>
</evidence>
<reference evidence="2 3" key="1">
    <citation type="journal article" date="2012" name="Science">
        <title>Ecological populations of bacteria act as socially cohesive units of antibiotic production and resistance.</title>
        <authorList>
            <person name="Cordero O.X."/>
            <person name="Wildschutte H."/>
            <person name="Kirkup B."/>
            <person name="Proehl S."/>
            <person name="Ngo L."/>
            <person name="Hussain F."/>
            <person name="Le Roux F."/>
            <person name="Mincer T."/>
            <person name="Polz M.F."/>
        </authorList>
    </citation>
    <scope>NUCLEOTIDE SEQUENCE [LARGE SCALE GENOMIC DNA]</scope>
    <source>
        <strain evidence="2 3">1S-45</strain>
    </source>
</reference>
<evidence type="ECO:0000259" key="1">
    <source>
        <dbReference type="Pfam" id="PF13463"/>
    </source>
</evidence>
<dbReference type="Proteomes" id="UP000094070">
    <property type="component" value="Unassembled WGS sequence"/>
</dbReference>
<proteinExistence type="predicted"/>
<organism evidence="2 3">
    <name type="scientific">Vibrio rumoiensis 1S-45</name>
    <dbReference type="NCBI Taxonomy" id="1188252"/>
    <lineage>
        <taxon>Bacteria</taxon>
        <taxon>Pseudomonadati</taxon>
        <taxon>Pseudomonadota</taxon>
        <taxon>Gammaproteobacteria</taxon>
        <taxon>Vibrionales</taxon>
        <taxon>Vibrionaceae</taxon>
        <taxon>Vibrio</taxon>
    </lineage>
</organism>
<keyword evidence="3" id="KW-1185">Reference proteome</keyword>
<protein>
    <submittedName>
        <fullName evidence="2">Transcriptional regulator</fullName>
    </submittedName>
</protein>
<gene>
    <name evidence="2" type="ORF">A1QC_11030</name>
</gene>
<sequence>MTEKQGQSGHMPIVSSSHLASNEAMTLSEFEYALTMMNNAFQRWMQSCSTTSGMSELSPLDILVVHNIYHRNRPKRIADVAFTLNIDDLHTVSYSVRKLAKLELVTSVRQGKDTFYNITPNGEAFCNHYRDVREQCLVEALKTMNINDQLGDVATLMRTLSGFYDQASRAVRSL</sequence>
<dbReference type="Pfam" id="PF13463">
    <property type="entry name" value="HTH_27"/>
    <property type="match status" value="1"/>
</dbReference>
<dbReference type="InterPro" id="IPR014601">
    <property type="entry name" value="Trans_reg_MarR_HTH"/>
</dbReference>
<dbReference type="PIRSF" id="PIRSF036158">
    <property type="entry name" value="UCP036158_MarR"/>
    <property type="match status" value="1"/>
</dbReference>
<dbReference type="InterPro" id="IPR036388">
    <property type="entry name" value="WH-like_DNA-bd_sf"/>
</dbReference>
<evidence type="ECO:0000313" key="2">
    <source>
        <dbReference type="EMBL" id="OEF23852.1"/>
    </source>
</evidence>
<dbReference type="AlphaFoldDB" id="A0A1E5E0B4"/>
<dbReference type="GO" id="GO:0003700">
    <property type="term" value="F:DNA-binding transcription factor activity"/>
    <property type="evidence" value="ECO:0007669"/>
    <property type="project" value="InterPro"/>
</dbReference>
<name>A0A1E5E0B4_9VIBR</name>
<dbReference type="SUPFAM" id="SSF46785">
    <property type="entry name" value="Winged helix' DNA-binding domain"/>
    <property type="match status" value="1"/>
</dbReference>
<comment type="caution">
    <text evidence="2">The sequence shown here is derived from an EMBL/GenBank/DDBJ whole genome shotgun (WGS) entry which is preliminary data.</text>
</comment>
<feature type="domain" description="HTH marR-type" evidence="1">
    <location>
        <begin position="57"/>
        <end position="122"/>
    </location>
</feature>
<accession>A0A1E5E0B4</accession>
<dbReference type="eggNOG" id="COG5631">
    <property type="taxonomic scope" value="Bacteria"/>
</dbReference>
<dbReference type="RefSeq" id="WP_017026533.1">
    <property type="nucleotide sequence ID" value="NZ_AJYK02000083.1"/>
</dbReference>
<dbReference type="EMBL" id="AJYK02000083">
    <property type="protein sequence ID" value="OEF23852.1"/>
    <property type="molecule type" value="Genomic_DNA"/>
</dbReference>
<dbReference type="InterPro" id="IPR000835">
    <property type="entry name" value="HTH_MarR-typ"/>
</dbReference>